<dbReference type="Proteomes" id="UP000749559">
    <property type="component" value="Unassembled WGS sequence"/>
</dbReference>
<feature type="region of interest" description="Disordered" evidence="3">
    <location>
        <begin position="1"/>
        <end position="26"/>
    </location>
</feature>
<dbReference type="InterPro" id="IPR038765">
    <property type="entry name" value="Papain-like_cys_pep_sf"/>
</dbReference>
<dbReference type="SUPFAM" id="SSF54001">
    <property type="entry name" value="Cysteine proteinases"/>
    <property type="match status" value="1"/>
</dbReference>
<protein>
    <recommendedName>
        <fullName evidence="4">Peptidase C1A papain C-terminal domain-containing protein</fullName>
    </recommendedName>
</protein>
<feature type="domain" description="Peptidase C1A papain C-terminal" evidence="4">
    <location>
        <begin position="172"/>
        <end position="409"/>
    </location>
</feature>
<dbReference type="PROSITE" id="PS00639">
    <property type="entry name" value="THIOL_PROTEASE_HIS"/>
    <property type="match status" value="1"/>
</dbReference>
<accession>A0A8S4NQZ4</accession>
<dbReference type="AlphaFoldDB" id="A0A8S4NQZ4"/>
<sequence>MTRGSVKESSKTVRQRERMAEKRDKEESGRCDDKTYTWKCDDAVCMFRASIVDYVNSKDLGWKASYYSKGKGRKKLGSELGLRGKSLAFALKYRLGTRLGTSVLEPYLKKPSITVRISSPSRSINQISQYVFHPHTELKKRSVPDICETRQTGVFRPKETTSMSNSAENETFPDNFTWVGLVSAVHDQGKCGSSWALSTVDVASDRLALHSEGSINVTLSLQQLISCNRKNKGCKGGRMAFAWEYIKKVGLLTEECYGPYISDKKKNRRKCIIKKENLKQDDFNCPSNNLVSGQKYQVFEGKRIPNNEKEIMKEIRTNGPVQATFLVREDFYMYESGIYTYSNLPSHMRSEHGCGYHAVRIVGWGSNEEGKKYWVVANSWGPEWGKNGYFHIKRGVDECGIESDVYGINSAEKKVGIRKPDRLNIERRSDLKNLYKRHPEHTETTP</sequence>
<dbReference type="SMART" id="SM00645">
    <property type="entry name" value="Pept_C1"/>
    <property type="match status" value="1"/>
</dbReference>
<dbReference type="PANTHER" id="PTHR12411">
    <property type="entry name" value="CYSTEINE PROTEASE FAMILY C1-RELATED"/>
    <property type="match status" value="1"/>
</dbReference>
<evidence type="ECO:0000313" key="5">
    <source>
        <dbReference type="EMBL" id="CAH1783054.1"/>
    </source>
</evidence>
<proteinExistence type="inferred from homology"/>
<keyword evidence="6" id="KW-1185">Reference proteome</keyword>
<dbReference type="InterPro" id="IPR025660">
    <property type="entry name" value="Pept_his_AS"/>
</dbReference>
<comment type="caution">
    <text evidence="5">The sequence shown here is derived from an EMBL/GenBank/DDBJ whole genome shotgun (WGS) entry which is preliminary data.</text>
</comment>
<dbReference type="Gene3D" id="3.90.70.10">
    <property type="entry name" value="Cysteine proteinases"/>
    <property type="match status" value="1"/>
</dbReference>
<evidence type="ECO:0000259" key="4">
    <source>
        <dbReference type="SMART" id="SM00645"/>
    </source>
</evidence>
<dbReference type="OrthoDB" id="3789175at2759"/>
<gene>
    <name evidence="5" type="ORF">OFUS_LOCUS9427</name>
</gene>
<reference evidence="5" key="1">
    <citation type="submission" date="2022-03" db="EMBL/GenBank/DDBJ databases">
        <authorList>
            <person name="Martin C."/>
        </authorList>
    </citation>
    <scope>NUCLEOTIDE SEQUENCE</scope>
</reference>
<evidence type="ECO:0000256" key="1">
    <source>
        <dbReference type="ARBA" id="ARBA00008455"/>
    </source>
</evidence>
<dbReference type="InterPro" id="IPR000668">
    <property type="entry name" value="Peptidase_C1A_C"/>
</dbReference>
<dbReference type="GO" id="GO:0008234">
    <property type="term" value="F:cysteine-type peptidase activity"/>
    <property type="evidence" value="ECO:0007669"/>
    <property type="project" value="InterPro"/>
</dbReference>
<dbReference type="GO" id="GO:0006508">
    <property type="term" value="P:proteolysis"/>
    <property type="evidence" value="ECO:0007669"/>
    <property type="project" value="InterPro"/>
</dbReference>
<evidence type="ECO:0000256" key="2">
    <source>
        <dbReference type="ARBA" id="ARBA00023157"/>
    </source>
</evidence>
<name>A0A8S4NQZ4_OWEFU</name>
<dbReference type="InterPro" id="IPR025661">
    <property type="entry name" value="Pept_asp_AS"/>
</dbReference>
<evidence type="ECO:0000313" key="6">
    <source>
        <dbReference type="Proteomes" id="UP000749559"/>
    </source>
</evidence>
<dbReference type="InterPro" id="IPR013128">
    <property type="entry name" value="Peptidase_C1A"/>
</dbReference>
<dbReference type="EMBL" id="CAIIXF020000005">
    <property type="protein sequence ID" value="CAH1783054.1"/>
    <property type="molecule type" value="Genomic_DNA"/>
</dbReference>
<organism evidence="5 6">
    <name type="scientific">Owenia fusiformis</name>
    <name type="common">Polychaete worm</name>
    <dbReference type="NCBI Taxonomy" id="6347"/>
    <lineage>
        <taxon>Eukaryota</taxon>
        <taxon>Metazoa</taxon>
        <taxon>Spiralia</taxon>
        <taxon>Lophotrochozoa</taxon>
        <taxon>Annelida</taxon>
        <taxon>Polychaeta</taxon>
        <taxon>Sedentaria</taxon>
        <taxon>Canalipalpata</taxon>
        <taxon>Sabellida</taxon>
        <taxon>Oweniida</taxon>
        <taxon>Oweniidae</taxon>
        <taxon>Owenia</taxon>
    </lineage>
</organism>
<dbReference type="CDD" id="cd02620">
    <property type="entry name" value="Peptidase_C1A_CathepsinB"/>
    <property type="match status" value="1"/>
</dbReference>
<dbReference type="PROSITE" id="PS00640">
    <property type="entry name" value="THIOL_PROTEASE_ASN"/>
    <property type="match status" value="1"/>
</dbReference>
<dbReference type="PRINTS" id="PR00705">
    <property type="entry name" value="PAPAIN"/>
</dbReference>
<keyword evidence="2" id="KW-1015">Disulfide bond</keyword>
<comment type="similarity">
    <text evidence="1">Belongs to the peptidase C1 family.</text>
</comment>
<evidence type="ECO:0000256" key="3">
    <source>
        <dbReference type="SAM" id="MobiDB-lite"/>
    </source>
</evidence>
<dbReference type="Pfam" id="PF00112">
    <property type="entry name" value="Peptidase_C1"/>
    <property type="match status" value="1"/>
</dbReference>